<dbReference type="SUPFAM" id="SSF53098">
    <property type="entry name" value="Ribonuclease H-like"/>
    <property type="match status" value="1"/>
</dbReference>
<dbReference type="EMBL" id="NRDI02000062">
    <property type="protein sequence ID" value="KAI1507085.1"/>
    <property type="molecule type" value="Genomic_DNA"/>
</dbReference>
<evidence type="ECO:0000256" key="1">
    <source>
        <dbReference type="ARBA" id="ARBA00022884"/>
    </source>
</evidence>
<feature type="region of interest" description="Disordered" evidence="2">
    <location>
        <begin position="214"/>
        <end position="248"/>
    </location>
</feature>
<dbReference type="InterPro" id="IPR001584">
    <property type="entry name" value="Integrase_cat-core"/>
</dbReference>
<accession>A0A922SSS6</accession>
<dbReference type="Pfam" id="PF14223">
    <property type="entry name" value="Retrotran_gag_2"/>
    <property type="match status" value="1"/>
</dbReference>
<dbReference type="GO" id="GO:0005634">
    <property type="term" value="C:nucleus"/>
    <property type="evidence" value="ECO:0007669"/>
    <property type="project" value="UniProtKB-ARBA"/>
</dbReference>
<dbReference type="InterPro" id="IPR013103">
    <property type="entry name" value="RVT_2"/>
</dbReference>
<dbReference type="GO" id="GO:0015074">
    <property type="term" value="P:DNA integration"/>
    <property type="evidence" value="ECO:0007669"/>
    <property type="project" value="InterPro"/>
</dbReference>
<feature type="compositionally biased region" description="Low complexity" evidence="2">
    <location>
        <begin position="1118"/>
        <end position="1131"/>
    </location>
</feature>
<reference evidence="5" key="1">
    <citation type="journal article" date="2022" name="Microb. Genom.">
        <title>A global pangenome for the wheat fungal pathogen Pyrenophora tritici-repentis and prediction of effector protein structural homology.</title>
        <authorList>
            <person name="Moolhuijzen P.M."/>
            <person name="See P.T."/>
            <person name="Shi G."/>
            <person name="Powell H.R."/>
            <person name="Cockram J."/>
            <person name="Jorgensen L.N."/>
            <person name="Benslimane H."/>
            <person name="Strelkov S.E."/>
            <person name="Turner J."/>
            <person name="Liu Z."/>
            <person name="Moffat C.S."/>
        </authorList>
    </citation>
    <scope>NUCLEOTIDE SEQUENCE [LARGE SCALE GENOMIC DNA]</scope>
</reference>
<dbReference type="PANTHER" id="PTHR11439">
    <property type="entry name" value="GAG-POL-RELATED RETROTRANSPOSON"/>
    <property type="match status" value="1"/>
</dbReference>
<evidence type="ECO:0000256" key="2">
    <source>
        <dbReference type="SAM" id="MobiDB-lite"/>
    </source>
</evidence>
<dbReference type="Gene3D" id="3.30.420.10">
    <property type="entry name" value="Ribonuclease H-like superfamily/Ribonuclease H"/>
    <property type="match status" value="1"/>
</dbReference>
<feature type="region of interest" description="Disordered" evidence="2">
    <location>
        <begin position="1110"/>
        <end position="1143"/>
    </location>
</feature>
<sequence>MRNKYLEDEATAIDLLFRSLSDDNQALIDEYDTAFQFWAYLRKKYTQTDATAANMYMTRIQTFTFDSESTIIGSWEKLKDYRRKLVAADADTNGAYKDSALLLILIRSLPTRFRTTVDTVNAQLNLTVEQKLKFLEEKEVRDQQDTNEQALPAFRKAYKYVPPHKRGDKDLLSLSSNSEPGATSGIQCYLCDQPHYMRDCSKLGKARQLLKEYEVEKKQRKKKSLSPKSSKPPPKLEKPKKKTSKAMALVETQRSTKTVVILTKPEDWSLWLFQHKDKAVSHGVWEYCNPAVSTPPTLTPKPERPILPDGDLTAEVLQVQRMKLSEWEWKYKEWHQKDKALKEICTDVASTISTSLIPLIQNDATAHARLAKLRAHIVPSDPTRRRELRVKYDALRSPKPRNTSVDKWLDEWICVTDLMAMLDMPEMKGGQATAELRKLLDLQENPAVKELDLPTINTLVASFRQFLRIIKPQGSTFGTFGASLGIADSSGSTKANTTEEGPSQNQKPQAKHNHPPGKCICLEEHWYSNCPYINPAVRRAGWTLDPEIEAKFKKTKKNPRIAKQLQRAAERQNAKATSEPTTTPIAFDAQAHGDHQPHSMACSFQAFSTNHVSNPPYINRWIMDPGSNVHVINSKSWRWTHTRYSTADEALYAGSQSVSISEWGNVIIPVRTPNGIQDIQLTHVALVEGFFANILSLSRCKDMKIHFDSGKNHLYQATPNNVVTLLDYHAGHWLIDADDGKRPNANSLQSMAAFRPSHDPKPHLKATATEAHHIWAHPGPDTIRHLEAAVRGFKLQGSDPPQSWKECEDCILTKMNKQISRRTPDTVSTRPFERIAIDLVYLVPQGEECYNGDKYALHAVCQFSKWHEISCLPNRLKTTLIPAVFNLIEKIQRQLGYKYVVIIIRSDNEKGLGRDFAAACKSIGIKIETTAENTDEQKGLQEAAGRTIMQRTRALRISSGLPKDLTNELAVAAKTPHEVVFNTKPSVAHYSPIGCRAYVYRRDIKAADKTEPRAHIGYLVGYDSSNIYRVWIPTLDRVIRTRDVIFKWQFSYKDDKLNNITTNKITKQEVETLDLEQPHFTATADDLYTTEQLDQHLEEMEISAAYSDRSPMDLTKGTMSPSRSPSPTNSTIAVLQRPTPSMESRHAYDIPGYLPDRHNNNALQALHPDIGDHNVITGSRRSRAKKGQDRVSSNFFTYYGTFATSLHPTLYEKITAITPKTRLHRDQMPEPPKRFKDEMDDCWKKGCFENTKVTLFTADAETLPLMWVYTNKFDEDGYFLKAKARLVVRGDLQTQWGDTYAATLAAKTFRALVAMSTKFGLLMFQYDAMNAFLNARVPKKLYCNTPEGFTTQFGALLLLRRALYGLKEAPLLWYQDLANTLQDLGLKQIPNTPCLFANNSLIVFFYVDDIVVLVHPSKLDIYKEFQDKLFKKYKLRSMGQLNWFLGIRVVRDISQQSTWLIQDAFIDKVAHKYNLMEGATTLPDFPMAETNLEPNTVVDKALKKRYQQLVGSLAYISVFTRPDISLTHSILSRYLNNPGEQHLRAAIHAWRFLVKTRNFALKASALTPDNTGYSIPGTAFNPEPIFFGAADASFADDLSTRRSSDGYLFKLFGMPIDWKATKQRSVTKSTTEAELYALSHATSEFIWWNNLFDQLNFKTDITPVIYCDNKQTVGIVTKATERLQTKLKHVDIHQL</sequence>
<dbReference type="GO" id="GO:0003723">
    <property type="term" value="F:RNA binding"/>
    <property type="evidence" value="ECO:0007669"/>
    <property type="project" value="UniProtKB-KW"/>
</dbReference>
<dbReference type="Proteomes" id="UP000249757">
    <property type="component" value="Unassembled WGS sequence"/>
</dbReference>
<feature type="region of interest" description="Disordered" evidence="2">
    <location>
        <begin position="489"/>
        <end position="514"/>
    </location>
</feature>
<gene>
    <name evidence="4" type="ORF">Ptr86124_013976</name>
</gene>
<dbReference type="Pfam" id="PF25597">
    <property type="entry name" value="SH3_retrovirus"/>
    <property type="match status" value="1"/>
</dbReference>
<feature type="domain" description="Integrase catalytic" evidence="3">
    <location>
        <begin position="827"/>
        <end position="1000"/>
    </location>
</feature>
<proteinExistence type="predicted"/>
<protein>
    <submittedName>
        <fullName evidence="4">Pol protein</fullName>
    </submittedName>
</protein>
<dbReference type="CDD" id="cd09272">
    <property type="entry name" value="RNase_HI_RT_Ty1"/>
    <property type="match status" value="1"/>
</dbReference>
<keyword evidence="1" id="KW-0694">RNA-binding</keyword>
<dbReference type="InterPro" id="IPR012337">
    <property type="entry name" value="RNaseH-like_sf"/>
</dbReference>
<keyword evidence="5" id="KW-1185">Reference proteome</keyword>
<comment type="caution">
    <text evidence="4">The sequence shown here is derived from an EMBL/GenBank/DDBJ whole genome shotgun (WGS) entry which is preliminary data.</text>
</comment>
<feature type="compositionally biased region" description="Polar residues" evidence="2">
    <location>
        <begin position="489"/>
        <end position="508"/>
    </location>
</feature>
<dbReference type="InterPro" id="IPR036397">
    <property type="entry name" value="RNaseH_sf"/>
</dbReference>
<dbReference type="SUPFAM" id="SSF56672">
    <property type="entry name" value="DNA/RNA polymerases"/>
    <property type="match status" value="1"/>
</dbReference>
<dbReference type="InterPro" id="IPR043502">
    <property type="entry name" value="DNA/RNA_pol_sf"/>
</dbReference>
<dbReference type="InterPro" id="IPR057670">
    <property type="entry name" value="SH3_retrovirus"/>
</dbReference>
<evidence type="ECO:0000313" key="5">
    <source>
        <dbReference type="Proteomes" id="UP000249757"/>
    </source>
</evidence>
<dbReference type="Pfam" id="PF07727">
    <property type="entry name" value="RVT_2"/>
    <property type="match status" value="1"/>
</dbReference>
<evidence type="ECO:0000259" key="3">
    <source>
        <dbReference type="PROSITE" id="PS50994"/>
    </source>
</evidence>
<dbReference type="PROSITE" id="PS50994">
    <property type="entry name" value="INTEGRASE"/>
    <property type="match status" value="1"/>
</dbReference>
<name>A0A922SSS6_9PLEO</name>
<organism evidence="4 5">
    <name type="scientific">Pyrenophora tritici-repentis</name>
    <dbReference type="NCBI Taxonomy" id="45151"/>
    <lineage>
        <taxon>Eukaryota</taxon>
        <taxon>Fungi</taxon>
        <taxon>Dikarya</taxon>
        <taxon>Ascomycota</taxon>
        <taxon>Pezizomycotina</taxon>
        <taxon>Dothideomycetes</taxon>
        <taxon>Pleosporomycetidae</taxon>
        <taxon>Pleosporales</taxon>
        <taxon>Pleosporineae</taxon>
        <taxon>Pleosporaceae</taxon>
        <taxon>Pyrenophora</taxon>
    </lineage>
</organism>
<evidence type="ECO:0000313" key="4">
    <source>
        <dbReference type="EMBL" id="KAI1507085.1"/>
    </source>
</evidence>